<dbReference type="EMBL" id="JAAVJD010000116">
    <property type="protein sequence ID" value="NJQ06909.1"/>
    <property type="molecule type" value="Genomic_DNA"/>
</dbReference>
<dbReference type="Pfam" id="PF09348">
    <property type="entry name" value="DUF1990"/>
    <property type="match status" value="1"/>
</dbReference>
<evidence type="ECO:0000313" key="4">
    <source>
        <dbReference type="Proteomes" id="UP000578686"/>
    </source>
</evidence>
<dbReference type="PANTHER" id="PTHR34202">
    <property type="entry name" value="UPF0548 PROTEIN"/>
    <property type="match status" value="1"/>
</dbReference>
<dbReference type="AlphaFoldDB" id="A0A7X6D2B7"/>
<reference evidence="3 4" key="1">
    <citation type="submission" date="2020-03" db="EMBL/GenBank/DDBJ databases">
        <title>Draft genome of Streptomyces sp. ventii, isolated from the Axial Seamount in the Pacific Ocean, and resequencing of the two type strains Streptomyces lonarensis strain NCL 716 and Streptomyces bohaiensis strain 11A07.</title>
        <authorList>
            <person name="Loughran R.M."/>
            <person name="Pfannmuller K.M."/>
            <person name="Wasson B.J."/>
            <person name="Deadmond M.C."/>
            <person name="Paddock B.E."/>
            <person name="Koyack M.J."/>
            <person name="Gallegos D.A."/>
            <person name="Mitchell E.A."/>
            <person name="Ushijima B."/>
            <person name="Saw J.H."/>
            <person name="Mcphail K.L."/>
            <person name="Videau P."/>
        </authorList>
    </citation>
    <scope>NUCLEOTIDE SEQUENCE [LARGE SCALE GENOMIC DNA]</scope>
    <source>
        <strain evidence="3 4">NCL716</strain>
    </source>
</reference>
<dbReference type="InterPro" id="IPR018960">
    <property type="entry name" value="DUF1990"/>
</dbReference>
<dbReference type="InterPro" id="IPR014457">
    <property type="entry name" value="UCP010260"/>
</dbReference>
<dbReference type="Proteomes" id="UP000578686">
    <property type="component" value="Unassembled WGS sequence"/>
</dbReference>
<comment type="caution">
    <text evidence="3">The sequence shown here is derived from an EMBL/GenBank/DDBJ whole genome shotgun (WGS) entry which is preliminary data.</text>
</comment>
<gene>
    <name evidence="3" type="ORF">HCN56_15290</name>
</gene>
<dbReference type="PANTHER" id="PTHR34202:SF1">
    <property type="entry name" value="UPF0548 PROTEIN"/>
    <property type="match status" value="1"/>
</dbReference>
<name>A0A7X6D2B7_9ACTN</name>
<evidence type="ECO:0000256" key="1">
    <source>
        <dbReference type="SAM" id="MobiDB-lite"/>
    </source>
</evidence>
<keyword evidence="4" id="KW-1185">Reference proteome</keyword>
<feature type="region of interest" description="Disordered" evidence="1">
    <location>
        <begin position="1"/>
        <end position="32"/>
    </location>
</feature>
<proteinExistence type="predicted"/>
<accession>A0A7X6D2B7</accession>
<organism evidence="3 4">
    <name type="scientific">Streptomyces lonarensis</name>
    <dbReference type="NCBI Taxonomy" id="700599"/>
    <lineage>
        <taxon>Bacteria</taxon>
        <taxon>Bacillati</taxon>
        <taxon>Actinomycetota</taxon>
        <taxon>Actinomycetes</taxon>
        <taxon>Kitasatosporales</taxon>
        <taxon>Streptomycetaceae</taxon>
        <taxon>Streptomyces</taxon>
    </lineage>
</organism>
<sequence>MGNDERQVVESSPVLTYDEVGATRRPGDLPPPGRHLMSVRTWVGSGDDAFRFASRALMEWRMHRAVGVGVEAGHPRAAPGVPVTVVVRLGPVRLLRAPCRIVWVVEEGARAGWGYGTLPGHPVSGEESFLVELDGAGEVWLTVTAFSRPAVWYTRAAGSLGRAAQRYYARRCGRTMRRVVAAR</sequence>
<evidence type="ECO:0000313" key="3">
    <source>
        <dbReference type="EMBL" id="NJQ06909.1"/>
    </source>
</evidence>
<evidence type="ECO:0000259" key="2">
    <source>
        <dbReference type="Pfam" id="PF09348"/>
    </source>
</evidence>
<feature type="domain" description="DUF1990" evidence="2">
    <location>
        <begin position="16"/>
        <end position="174"/>
    </location>
</feature>
<dbReference type="PIRSF" id="PIRSF010260">
    <property type="entry name" value="UCP010260"/>
    <property type="match status" value="1"/>
</dbReference>
<protein>
    <submittedName>
        <fullName evidence="3">DUF1990 domain-containing protein</fullName>
    </submittedName>
</protein>
<dbReference type="RefSeq" id="WP_167971444.1">
    <property type="nucleotide sequence ID" value="NZ_BHZG01000169.1"/>
</dbReference>